<proteinExistence type="predicted"/>
<reference evidence="3" key="1">
    <citation type="submission" date="2015-07" db="EMBL/GenBank/DDBJ databases">
        <title>Discovery of a poly(ethylene terephthalate assimilation.</title>
        <authorList>
            <person name="Yoshida S."/>
            <person name="Hiraga K."/>
            <person name="Takehana T."/>
            <person name="Taniguchi I."/>
            <person name="Yamaji H."/>
            <person name="Maeda Y."/>
            <person name="Toyohara K."/>
            <person name="Miyamoto K."/>
            <person name="Kimura Y."/>
            <person name="Oda K."/>
        </authorList>
    </citation>
    <scope>NUCLEOTIDE SEQUENCE [LARGE SCALE GENOMIC DNA]</scope>
    <source>
        <strain evidence="3">NBRC 110686 / TISTR 2288 / 201-F6</strain>
    </source>
</reference>
<dbReference type="AlphaFoldDB" id="A0A0K8NZY3"/>
<feature type="domain" description="DUF4397" evidence="1">
    <location>
        <begin position="247"/>
        <end position="358"/>
    </location>
</feature>
<evidence type="ECO:0000313" key="2">
    <source>
        <dbReference type="EMBL" id="GAP35962.1"/>
    </source>
</evidence>
<dbReference type="EMBL" id="BBYR01000030">
    <property type="protein sequence ID" value="GAP35962.1"/>
    <property type="molecule type" value="Genomic_DNA"/>
</dbReference>
<dbReference type="InterPro" id="IPR025510">
    <property type="entry name" value="DUF4397"/>
</dbReference>
<name>A0A0K8NZY3_PISS1</name>
<comment type="caution">
    <text evidence="2">The sequence shown here is derived from an EMBL/GenBank/DDBJ whole genome shotgun (WGS) entry which is preliminary data.</text>
</comment>
<dbReference type="PROSITE" id="PS51257">
    <property type="entry name" value="PROKAR_LIPOPROTEIN"/>
    <property type="match status" value="1"/>
</dbReference>
<dbReference type="Pfam" id="PF14344">
    <property type="entry name" value="DUF4397"/>
    <property type="match status" value="2"/>
</dbReference>
<gene>
    <name evidence="2" type="ORF">ISF6_1802</name>
</gene>
<keyword evidence="3" id="KW-1185">Reference proteome</keyword>
<feature type="domain" description="DUF4397" evidence="1">
    <location>
        <begin position="35"/>
        <end position="152"/>
    </location>
</feature>
<organism evidence="2 3">
    <name type="scientific">Piscinibacter sakaiensis</name>
    <name type="common">Ideonella sakaiensis</name>
    <dbReference type="NCBI Taxonomy" id="1547922"/>
    <lineage>
        <taxon>Bacteria</taxon>
        <taxon>Pseudomonadati</taxon>
        <taxon>Pseudomonadota</taxon>
        <taxon>Betaproteobacteria</taxon>
        <taxon>Burkholderiales</taxon>
        <taxon>Sphaerotilaceae</taxon>
        <taxon>Piscinibacter</taxon>
    </lineage>
</organism>
<evidence type="ECO:0000313" key="3">
    <source>
        <dbReference type="Proteomes" id="UP000037660"/>
    </source>
</evidence>
<dbReference type="Proteomes" id="UP000037660">
    <property type="component" value="Unassembled WGS sequence"/>
</dbReference>
<sequence>MLRGRLATAVLSLIVVLPLALVGCGGGGSSGSKQATLRVVNATSDVGDMNLSLGGTSRFTALAADALSAAFSFDAGTYDTTLTSGSSSTALLSGNRVYAESTDYTAVAWGSASALKLTSLADTADASNAPASGSAILRVFNATADAGSVDLYLTSDTADLDAATPNVSGLAVGSMTSYATVTPGTYRLRITGTGDRTDIRLDQRGVVVGNQARTTLVLQPGVGGTLVHALQFDYGSTTLTALKNTEARVRVAASVDGNGAVTASLAGSSLNVGLRSPSVGSYVRVPAGTAQVLSLTVAGVPQADSTRSLAAGGDYTLLVSGASASPQATLLTDDNRLPTSTTRSKIRLVHGANGQDALTLAVDYNALATGVAYGSASPFASVASNATATVEVSSPLVAAPLFSTASSTVNLQAQGVYTVFILGGGSAPTGVLRKDR</sequence>
<protein>
    <recommendedName>
        <fullName evidence="1">DUF4397 domain-containing protein</fullName>
    </recommendedName>
</protein>
<accession>A0A0K8NZY3</accession>
<reference evidence="2 3" key="2">
    <citation type="journal article" date="2016" name="Science">
        <title>A bacterium that degrades and assimilates poly(ethylene terephthalate).</title>
        <authorList>
            <person name="Yoshida S."/>
            <person name="Hiraga K."/>
            <person name="Takehana T."/>
            <person name="Taniguchi I."/>
            <person name="Yamaji H."/>
            <person name="Maeda Y."/>
            <person name="Toyohara K."/>
            <person name="Miyamoto K."/>
            <person name="Kimura Y."/>
            <person name="Oda K."/>
        </authorList>
    </citation>
    <scope>NUCLEOTIDE SEQUENCE [LARGE SCALE GENOMIC DNA]</scope>
    <source>
        <strain evidence="3">NBRC 110686 / TISTR 2288 / 201-F6</strain>
    </source>
</reference>
<evidence type="ECO:0000259" key="1">
    <source>
        <dbReference type="Pfam" id="PF14344"/>
    </source>
</evidence>
<dbReference type="STRING" id="1547922.ISF6_1802"/>